<keyword evidence="2 7" id="KW-0819">tRNA processing</keyword>
<organism evidence="10">
    <name type="scientific">uncultured spirochete</name>
    <dbReference type="NCBI Taxonomy" id="156406"/>
    <lineage>
        <taxon>Bacteria</taxon>
        <taxon>Pseudomonadati</taxon>
        <taxon>Spirochaetota</taxon>
        <taxon>Spirochaetia</taxon>
        <taxon>Spirochaetales</taxon>
        <taxon>environmental samples</taxon>
    </lineage>
</organism>
<keyword evidence="5 7" id="KW-0630">Potassium</keyword>
<evidence type="ECO:0000256" key="7">
    <source>
        <dbReference type="HAMAP-Rule" id="MF_00379"/>
    </source>
</evidence>
<dbReference type="NCBIfam" id="TIGR00450">
    <property type="entry name" value="mnmE_trmE_thdF"/>
    <property type="match status" value="1"/>
</dbReference>
<comment type="function">
    <text evidence="7">Exhibits a very high intrinsic GTPase hydrolysis rate. Involved in the addition of a carboxymethylaminomethyl (cmnm) group at the wobble position (U34) of certain tRNAs, forming tRNA-cmnm(5)s(2)U34.</text>
</comment>
<dbReference type="InterPro" id="IPR027266">
    <property type="entry name" value="TrmE/GcvT-like"/>
</dbReference>
<feature type="binding site" evidence="7">
    <location>
        <position position="246"/>
    </location>
    <ligand>
        <name>Mg(2+)</name>
        <dbReference type="ChEBI" id="CHEBI:18420"/>
    </ligand>
</feature>
<dbReference type="Gene3D" id="3.30.1360.120">
    <property type="entry name" value="Probable tRNA modification gtpase trme, domain 1"/>
    <property type="match status" value="1"/>
</dbReference>
<dbReference type="PANTHER" id="PTHR42714:SF2">
    <property type="entry name" value="TRNA MODIFICATION GTPASE GTPBP3, MITOCHONDRIAL"/>
    <property type="match status" value="1"/>
</dbReference>
<feature type="binding site" evidence="7">
    <location>
        <position position="35"/>
    </location>
    <ligand>
        <name>(6S)-5-formyl-5,6,7,8-tetrahydrofolate</name>
        <dbReference type="ChEBI" id="CHEBI:57457"/>
    </ligand>
</feature>
<evidence type="ECO:0000259" key="9">
    <source>
        <dbReference type="PROSITE" id="PS51709"/>
    </source>
</evidence>
<dbReference type="InterPro" id="IPR004520">
    <property type="entry name" value="GTPase_MnmE"/>
</dbReference>
<dbReference type="InterPro" id="IPR027368">
    <property type="entry name" value="MnmE_dom2"/>
</dbReference>
<feature type="binding site" evidence="7">
    <location>
        <position position="98"/>
    </location>
    <ligand>
        <name>(6S)-5-formyl-5,6,7,8-tetrahydrofolate</name>
        <dbReference type="ChEBI" id="CHEBI:57457"/>
    </ligand>
</feature>
<reference evidence="10" key="1">
    <citation type="submission" date="2017-02" db="EMBL/GenBank/DDBJ databases">
        <authorList>
            <person name="Regsiter A."/>
            <person name="William W."/>
        </authorList>
    </citation>
    <scope>NUCLEOTIDE SEQUENCE</scope>
    <source>
        <strain evidence="10">Bib</strain>
    </source>
</reference>
<evidence type="ECO:0000256" key="1">
    <source>
        <dbReference type="ARBA" id="ARBA00011043"/>
    </source>
</evidence>
<evidence type="ECO:0000313" key="10">
    <source>
        <dbReference type="EMBL" id="SLM14012.1"/>
    </source>
</evidence>
<comment type="subcellular location">
    <subcellularLocation>
        <location evidence="7">Cytoplasm</location>
    </subcellularLocation>
</comment>
<dbReference type="CDD" id="cd14858">
    <property type="entry name" value="TrmE_N"/>
    <property type="match status" value="1"/>
</dbReference>
<dbReference type="GO" id="GO:0002098">
    <property type="term" value="P:tRNA wobble uridine modification"/>
    <property type="evidence" value="ECO:0007669"/>
    <property type="project" value="TreeGrafter"/>
</dbReference>
<evidence type="ECO:0000256" key="8">
    <source>
        <dbReference type="RuleBase" id="RU003313"/>
    </source>
</evidence>
<dbReference type="GO" id="GO:0005525">
    <property type="term" value="F:GTP binding"/>
    <property type="evidence" value="ECO:0007669"/>
    <property type="project" value="UniProtKB-UniRule"/>
</dbReference>
<accession>A0A3P3XJR5</accession>
<comment type="cofactor">
    <cofactor evidence="7">
        <name>K(+)</name>
        <dbReference type="ChEBI" id="CHEBI:29103"/>
    </cofactor>
    <text evidence="7">Binds 1 potassium ion per subunit.</text>
</comment>
<dbReference type="InterPro" id="IPR005225">
    <property type="entry name" value="Small_GTP-bd"/>
</dbReference>
<feature type="binding site" evidence="7">
    <location>
        <begin position="242"/>
        <end position="247"/>
    </location>
    <ligand>
        <name>GTP</name>
        <dbReference type="ChEBI" id="CHEBI:37565"/>
    </ligand>
</feature>
<feature type="binding site" evidence="7">
    <location>
        <position position="137"/>
    </location>
    <ligand>
        <name>(6S)-5-formyl-5,6,7,8-tetrahydrofolate</name>
        <dbReference type="ChEBI" id="CHEBI:57457"/>
    </ligand>
</feature>
<dbReference type="GO" id="GO:0046872">
    <property type="term" value="F:metal ion binding"/>
    <property type="evidence" value="ECO:0007669"/>
    <property type="project" value="UniProtKB-KW"/>
</dbReference>
<feature type="binding site" evidence="7">
    <location>
        <position position="466"/>
    </location>
    <ligand>
        <name>(6S)-5-formyl-5,6,7,8-tetrahydrofolate</name>
        <dbReference type="ChEBI" id="CHEBI:57457"/>
    </ligand>
</feature>
<evidence type="ECO:0000256" key="6">
    <source>
        <dbReference type="ARBA" id="ARBA00023134"/>
    </source>
</evidence>
<dbReference type="AlphaFoldDB" id="A0A3P3XJR5"/>
<dbReference type="Pfam" id="PF12631">
    <property type="entry name" value="MnmE_helical"/>
    <property type="match status" value="1"/>
</dbReference>
<feature type="binding site" evidence="7">
    <location>
        <begin position="261"/>
        <end position="267"/>
    </location>
    <ligand>
        <name>GTP</name>
        <dbReference type="ChEBI" id="CHEBI:37565"/>
    </ligand>
</feature>
<dbReference type="NCBIfam" id="TIGR00231">
    <property type="entry name" value="small_GTP"/>
    <property type="match status" value="1"/>
</dbReference>
<comment type="caution">
    <text evidence="7">Lacks conserved residue(s) required for the propagation of feature annotation.</text>
</comment>
<keyword evidence="4 7" id="KW-0460">Magnesium</keyword>
<feature type="domain" description="TrmE-type G" evidence="9">
    <location>
        <begin position="232"/>
        <end position="385"/>
    </location>
</feature>
<keyword evidence="7 10" id="KW-0378">Hydrolase</keyword>
<dbReference type="PROSITE" id="PS51709">
    <property type="entry name" value="G_TRME"/>
    <property type="match status" value="1"/>
</dbReference>
<keyword evidence="7" id="KW-0963">Cytoplasm</keyword>
<keyword evidence="7" id="KW-0479">Metal-binding</keyword>
<dbReference type="SUPFAM" id="SSF116878">
    <property type="entry name" value="TrmE connector domain"/>
    <property type="match status" value="1"/>
</dbReference>
<dbReference type="InterPro" id="IPR031168">
    <property type="entry name" value="G_TrmE"/>
</dbReference>
<dbReference type="Gene3D" id="1.20.120.430">
    <property type="entry name" value="tRNA modification GTPase MnmE domain 2"/>
    <property type="match status" value="1"/>
</dbReference>
<feature type="binding site" evidence="7">
    <location>
        <position position="267"/>
    </location>
    <ligand>
        <name>Mg(2+)</name>
        <dbReference type="ChEBI" id="CHEBI:18420"/>
    </ligand>
</feature>
<dbReference type="CDD" id="cd04164">
    <property type="entry name" value="trmE"/>
    <property type="match status" value="1"/>
</dbReference>
<keyword evidence="3 7" id="KW-0547">Nucleotide-binding</keyword>
<evidence type="ECO:0000256" key="2">
    <source>
        <dbReference type="ARBA" id="ARBA00022694"/>
    </source>
</evidence>
<dbReference type="Gene3D" id="3.40.50.300">
    <property type="entry name" value="P-loop containing nucleotide triphosphate hydrolases"/>
    <property type="match status" value="1"/>
</dbReference>
<dbReference type="GO" id="GO:0003924">
    <property type="term" value="F:GTPase activity"/>
    <property type="evidence" value="ECO:0007669"/>
    <property type="project" value="UniProtKB-UniRule"/>
</dbReference>
<dbReference type="GO" id="GO:0030488">
    <property type="term" value="P:tRNA methylation"/>
    <property type="evidence" value="ECO:0007669"/>
    <property type="project" value="TreeGrafter"/>
</dbReference>
<dbReference type="InterPro" id="IPR025867">
    <property type="entry name" value="MnmE_helical"/>
</dbReference>
<dbReference type="InterPro" id="IPR018948">
    <property type="entry name" value="GTP-bd_TrmE_N"/>
</dbReference>
<evidence type="ECO:0000256" key="4">
    <source>
        <dbReference type="ARBA" id="ARBA00022842"/>
    </source>
</evidence>
<dbReference type="Pfam" id="PF10396">
    <property type="entry name" value="TrmE_N"/>
    <property type="match status" value="1"/>
</dbReference>
<dbReference type="InterPro" id="IPR027417">
    <property type="entry name" value="P-loop_NTPase"/>
</dbReference>
<keyword evidence="6 7" id="KW-0342">GTP-binding</keyword>
<dbReference type="Pfam" id="PF01926">
    <property type="entry name" value="MMR_HSR1"/>
    <property type="match status" value="1"/>
</dbReference>
<evidence type="ECO:0000256" key="3">
    <source>
        <dbReference type="ARBA" id="ARBA00022741"/>
    </source>
</evidence>
<dbReference type="GO" id="GO:0005829">
    <property type="term" value="C:cytosol"/>
    <property type="evidence" value="ECO:0007669"/>
    <property type="project" value="TreeGrafter"/>
</dbReference>
<dbReference type="EMBL" id="FWDM01000025">
    <property type="protein sequence ID" value="SLM14012.1"/>
    <property type="molecule type" value="Genomic_DNA"/>
</dbReference>
<evidence type="ECO:0000256" key="5">
    <source>
        <dbReference type="ARBA" id="ARBA00022958"/>
    </source>
</evidence>
<comment type="subunit">
    <text evidence="7">Homodimer. Heterotetramer of two MnmE and two MnmG subunits.</text>
</comment>
<dbReference type="InterPro" id="IPR006073">
    <property type="entry name" value="GTP-bd"/>
</dbReference>
<feature type="binding site" evidence="7">
    <location>
        <begin position="286"/>
        <end position="289"/>
    </location>
    <ligand>
        <name>GTP</name>
        <dbReference type="ChEBI" id="CHEBI:37565"/>
    </ligand>
</feature>
<dbReference type="SUPFAM" id="SSF52540">
    <property type="entry name" value="P-loop containing nucleoside triphosphate hydrolases"/>
    <property type="match status" value="1"/>
</dbReference>
<dbReference type="EC" id="3.6.-.-" evidence="7"/>
<proteinExistence type="inferred from homology"/>
<sequence>MAISYWRMPRSYFDRNTPIAALATPEGRSALAVVRTAGANAIELVARCFSNRQALLDAQGYQAVYGWFIDPSSGEYIDEVIALVFRAPHSFTGENAVEIMSHGSPAVVERILDVLYAQGFSPALHGEFSFRAFVQGKTDLVRAEAINELTHASCEAARHDALQRLSGALSRKLGEIRDLMVDLLADINAKLDYPEDEGPEESSRWLEIMHHARDALSVLIQSYPGGRLRQEGFLVVIAGRPNAGKSSLFNLFAREERAIVSPEPGTTRDWIETWISIGEFAVRLVDTAGLRSSQNMIEAEGVRRSQSLLERADVILYLVDGVAGLNDEDREFAAKHPEALLLWNKADLSRCLPAPEGWIALSAKDVRSFGEFENIVIDRLRSYARTTQKAGTLERQIRIASERQAGLLKQSDLALSQALEAYTAGAGLDLVALHIREAAEAIGEITGDIAADEVLERVFSTFCLGK</sequence>
<comment type="similarity">
    <text evidence="1 7 8">Belongs to the TRAFAC class TrmE-Era-EngA-EngB-Septin-like GTPase superfamily. TrmE GTPase family.</text>
</comment>
<name>A0A3P3XJR5_9SPIR</name>
<gene>
    <name evidence="7 10" type="primary">mnmE</name>
    <name evidence="7" type="synonym">trmE</name>
    <name evidence="10" type="ORF">SPIROBIBN47_310003</name>
</gene>
<dbReference type="PANTHER" id="PTHR42714">
    <property type="entry name" value="TRNA MODIFICATION GTPASE GTPBP3"/>
    <property type="match status" value="1"/>
</dbReference>
<dbReference type="HAMAP" id="MF_00379">
    <property type="entry name" value="GTPase_MnmE"/>
    <property type="match status" value="1"/>
</dbReference>
<feature type="binding site" evidence="7">
    <location>
        <begin position="344"/>
        <end position="347"/>
    </location>
    <ligand>
        <name>GTP</name>
        <dbReference type="ChEBI" id="CHEBI:37565"/>
    </ligand>
</feature>
<protein>
    <recommendedName>
        <fullName evidence="7">tRNA modification GTPase MnmE</fullName>
        <ecNumber evidence="7">3.6.-.-</ecNumber>
    </recommendedName>
</protein>